<dbReference type="PANTHER" id="PTHR46268:SF6">
    <property type="entry name" value="UNIVERSAL STRESS PROTEIN UP12"/>
    <property type="match status" value="1"/>
</dbReference>
<dbReference type="PANTHER" id="PTHR46268">
    <property type="entry name" value="STRESS RESPONSE PROTEIN NHAX"/>
    <property type="match status" value="1"/>
</dbReference>
<keyword evidence="2" id="KW-0963">Cytoplasm</keyword>
<evidence type="ECO:0000256" key="2">
    <source>
        <dbReference type="PIRNR" id="PIRNR006276"/>
    </source>
</evidence>
<keyword evidence="5" id="KW-1185">Reference proteome</keyword>
<sequence length="144" mass="15858">MFKKILVAIDGSEQSLKAVDSALELAQKVDSEIMFLEVVPPIPAFGTYKKALEHTIHERDEKMIAEARETIANSAKKFDELHIPYKSKVVIGDPAEQICLIAEEEHISLIIMGTLGKTGITRFLMGSVSSKVVAHAHCSVLLTR</sequence>
<dbReference type="PIRSF" id="PIRSF006276">
    <property type="entry name" value="UspA"/>
    <property type="match status" value="1"/>
</dbReference>
<proteinExistence type="inferred from homology"/>
<dbReference type="InterPro" id="IPR006015">
    <property type="entry name" value="Universal_stress_UspA"/>
</dbReference>
<gene>
    <name evidence="4" type="ORF">DCMF_01405</name>
</gene>
<evidence type="ECO:0000313" key="5">
    <source>
        <dbReference type="Proteomes" id="UP000323521"/>
    </source>
</evidence>
<dbReference type="GO" id="GO:0005737">
    <property type="term" value="C:cytoplasm"/>
    <property type="evidence" value="ECO:0007669"/>
    <property type="project" value="UniProtKB-SubCell"/>
</dbReference>
<comment type="similarity">
    <text evidence="1 2">Belongs to the universal stress protein A family.</text>
</comment>
<dbReference type="AlphaFoldDB" id="A0A3G1KNE5"/>
<dbReference type="EMBL" id="CP017634">
    <property type="protein sequence ID" value="ATW23635.1"/>
    <property type="molecule type" value="Genomic_DNA"/>
</dbReference>
<protein>
    <recommendedName>
        <fullName evidence="2">Universal stress protein</fullName>
    </recommendedName>
</protein>
<feature type="domain" description="UspA" evidence="3">
    <location>
        <begin position="1"/>
        <end position="144"/>
    </location>
</feature>
<evidence type="ECO:0000259" key="3">
    <source>
        <dbReference type="Pfam" id="PF00582"/>
    </source>
</evidence>
<evidence type="ECO:0000313" key="4">
    <source>
        <dbReference type="EMBL" id="ATW23635.1"/>
    </source>
</evidence>
<organism evidence="4 5">
    <name type="scientific">Formimonas warabiya</name>
    <dbReference type="NCBI Taxonomy" id="1761012"/>
    <lineage>
        <taxon>Bacteria</taxon>
        <taxon>Bacillati</taxon>
        <taxon>Bacillota</taxon>
        <taxon>Clostridia</taxon>
        <taxon>Eubacteriales</taxon>
        <taxon>Peptococcaceae</taxon>
        <taxon>Candidatus Formimonas</taxon>
    </lineage>
</organism>
<dbReference type="InterPro" id="IPR006016">
    <property type="entry name" value="UspA"/>
</dbReference>
<reference evidence="4 5" key="1">
    <citation type="submission" date="2016-10" db="EMBL/GenBank/DDBJ databases">
        <title>Complete Genome Sequence of Peptococcaceae strain DCMF.</title>
        <authorList>
            <person name="Edwards R.J."/>
            <person name="Holland S.I."/>
            <person name="Deshpande N.P."/>
            <person name="Wong Y.K."/>
            <person name="Ertan H."/>
            <person name="Manefield M."/>
            <person name="Russell T.L."/>
            <person name="Lee M.J."/>
        </authorList>
    </citation>
    <scope>NUCLEOTIDE SEQUENCE [LARGE SCALE GENOMIC DNA]</scope>
    <source>
        <strain evidence="4 5">DCMF</strain>
    </source>
</reference>
<dbReference type="SUPFAM" id="SSF52402">
    <property type="entry name" value="Adenine nucleotide alpha hydrolases-like"/>
    <property type="match status" value="1"/>
</dbReference>
<dbReference type="PRINTS" id="PR01438">
    <property type="entry name" value="UNVRSLSTRESS"/>
</dbReference>
<name>A0A3G1KNE5_FORW1</name>
<dbReference type="RefSeq" id="WP_148132784.1">
    <property type="nucleotide sequence ID" value="NZ_CP017634.1"/>
</dbReference>
<accession>A0A3G1KNE5</accession>
<dbReference type="Gene3D" id="3.40.50.620">
    <property type="entry name" value="HUPs"/>
    <property type="match status" value="1"/>
</dbReference>
<dbReference type="Proteomes" id="UP000323521">
    <property type="component" value="Chromosome"/>
</dbReference>
<dbReference type="CDD" id="cd00293">
    <property type="entry name" value="USP-like"/>
    <property type="match status" value="1"/>
</dbReference>
<evidence type="ECO:0000256" key="1">
    <source>
        <dbReference type="ARBA" id="ARBA00008791"/>
    </source>
</evidence>
<dbReference type="OrthoDB" id="9794782at2"/>
<dbReference type="Pfam" id="PF00582">
    <property type="entry name" value="Usp"/>
    <property type="match status" value="1"/>
</dbReference>
<dbReference type="KEGG" id="fwa:DCMF_01405"/>
<comment type="subcellular location">
    <subcellularLocation>
        <location evidence="2">Cytoplasm</location>
    </subcellularLocation>
</comment>
<dbReference type="InterPro" id="IPR014729">
    <property type="entry name" value="Rossmann-like_a/b/a_fold"/>
</dbReference>